<accession>A0A1A9ZTV8</accession>
<evidence type="ECO:0000313" key="2">
    <source>
        <dbReference type="Proteomes" id="UP000092445"/>
    </source>
</evidence>
<keyword evidence="2" id="KW-1185">Reference proteome</keyword>
<organism evidence="1 2">
    <name type="scientific">Glossina pallidipes</name>
    <name type="common">Tsetse fly</name>
    <dbReference type="NCBI Taxonomy" id="7398"/>
    <lineage>
        <taxon>Eukaryota</taxon>
        <taxon>Metazoa</taxon>
        <taxon>Ecdysozoa</taxon>
        <taxon>Arthropoda</taxon>
        <taxon>Hexapoda</taxon>
        <taxon>Insecta</taxon>
        <taxon>Pterygota</taxon>
        <taxon>Neoptera</taxon>
        <taxon>Endopterygota</taxon>
        <taxon>Diptera</taxon>
        <taxon>Brachycera</taxon>
        <taxon>Muscomorpha</taxon>
        <taxon>Hippoboscoidea</taxon>
        <taxon>Glossinidae</taxon>
        <taxon>Glossina</taxon>
    </lineage>
</organism>
<sequence>METNEYTVGELLRIALGAPTLIKDNLVILQAIFLFLLEKLNCRKEIVTIGGIEGECLSKMISKCRDPPMKLKPEMQIDFDRPASLTHLEERSLEMQEKLENHFALIGQNGKSLDYGFSSLQWGHYTSEYEDLCRIPGVVETDDCLLVQNGHFNRYLRQTMLLPVLKNMEHLEIRIDEIQDRMRRFNEDAYQTHENLHIIGPLINGIQNMKKQVTDNNLTFLNAVRELNEMLFGKLDRMHSPCLVSYIKKRSQFTRQIIKGIKQGPLTCKPLKPLKISGDKCLSCGRISRNIDWKKTSDRMKMKDECDHEKGQICASTFKVRTPQHFKDYENKPEHLIYSGSISIDAEDKHGSLPSRPNYAKLGQARPVHFVYEQTL</sequence>
<proteinExistence type="predicted"/>
<dbReference type="AlphaFoldDB" id="A0A1A9ZTV8"/>
<reference evidence="1" key="2">
    <citation type="submission" date="2020-05" db="UniProtKB">
        <authorList>
            <consortium name="EnsemblMetazoa"/>
        </authorList>
    </citation>
    <scope>IDENTIFICATION</scope>
    <source>
        <strain evidence="1">IAEA</strain>
    </source>
</reference>
<name>A0A1A9ZTV8_GLOPL</name>
<reference evidence="2" key="1">
    <citation type="submission" date="2014-03" db="EMBL/GenBank/DDBJ databases">
        <authorList>
            <person name="Aksoy S."/>
            <person name="Warren W."/>
            <person name="Wilson R.K."/>
        </authorList>
    </citation>
    <scope>NUCLEOTIDE SEQUENCE [LARGE SCALE GENOMIC DNA]</scope>
    <source>
        <strain evidence="2">IAEA</strain>
    </source>
</reference>
<dbReference type="VEuPathDB" id="VectorBase:GPAI024819"/>
<evidence type="ECO:0000313" key="1">
    <source>
        <dbReference type="EnsemblMetazoa" id="GPAI024819-PA"/>
    </source>
</evidence>
<protein>
    <submittedName>
        <fullName evidence="1">Uncharacterized protein</fullName>
    </submittedName>
</protein>
<dbReference type="EnsemblMetazoa" id="GPAI024819-RA">
    <property type="protein sequence ID" value="GPAI024819-PA"/>
    <property type="gene ID" value="GPAI024819"/>
</dbReference>
<dbReference type="Proteomes" id="UP000092445">
    <property type="component" value="Unassembled WGS sequence"/>
</dbReference>